<reference evidence="6" key="2">
    <citation type="submission" date="2025-08" db="UniProtKB">
        <authorList>
            <consortium name="Ensembl"/>
        </authorList>
    </citation>
    <scope>IDENTIFICATION</scope>
</reference>
<organism evidence="6 7">
    <name type="scientific">Gouania willdenowi</name>
    <name type="common">Blunt-snouted clingfish</name>
    <name type="synonym">Lepadogaster willdenowi</name>
    <dbReference type="NCBI Taxonomy" id="441366"/>
    <lineage>
        <taxon>Eukaryota</taxon>
        <taxon>Metazoa</taxon>
        <taxon>Chordata</taxon>
        <taxon>Craniata</taxon>
        <taxon>Vertebrata</taxon>
        <taxon>Euteleostomi</taxon>
        <taxon>Actinopterygii</taxon>
        <taxon>Neopterygii</taxon>
        <taxon>Teleostei</taxon>
        <taxon>Neoteleostei</taxon>
        <taxon>Acanthomorphata</taxon>
        <taxon>Ovalentaria</taxon>
        <taxon>Blenniimorphae</taxon>
        <taxon>Blenniiformes</taxon>
        <taxon>Gobiesocoidei</taxon>
        <taxon>Gobiesocidae</taxon>
        <taxon>Gobiesocinae</taxon>
        <taxon>Gouania</taxon>
    </lineage>
</organism>
<protein>
    <submittedName>
        <fullName evidence="6">Si:ch211-229n2.7</fullName>
    </submittedName>
</protein>
<name>A0A8C5H9Y6_GOUWI</name>
<accession>A0A8C5H9Y6</accession>
<dbReference type="GO" id="GO:0005737">
    <property type="term" value="C:cytoplasm"/>
    <property type="evidence" value="ECO:0007669"/>
    <property type="project" value="TreeGrafter"/>
</dbReference>
<evidence type="ECO:0000256" key="1">
    <source>
        <dbReference type="ARBA" id="ARBA00007824"/>
    </source>
</evidence>
<dbReference type="InterPro" id="IPR007053">
    <property type="entry name" value="LRAT_dom"/>
</dbReference>
<feature type="domain" description="LRAT" evidence="5">
    <location>
        <begin position="12"/>
        <end position="118"/>
    </location>
</feature>
<proteinExistence type="inferred from homology"/>
<reference evidence="6" key="3">
    <citation type="submission" date="2025-09" db="UniProtKB">
        <authorList>
            <consortium name="Ensembl"/>
        </authorList>
    </citation>
    <scope>IDENTIFICATION</scope>
</reference>
<dbReference type="GO" id="GO:0070292">
    <property type="term" value="P:N-acylphosphatidylethanolamine metabolic process"/>
    <property type="evidence" value="ECO:0007669"/>
    <property type="project" value="TreeGrafter"/>
</dbReference>
<dbReference type="InterPro" id="IPR051496">
    <property type="entry name" value="H-rev107_PLA/AT"/>
</dbReference>
<dbReference type="Gene3D" id="3.90.1720.10">
    <property type="entry name" value="endopeptidase domain like (from Nostoc punctiforme)"/>
    <property type="match status" value="1"/>
</dbReference>
<evidence type="ECO:0000256" key="2">
    <source>
        <dbReference type="ARBA" id="ARBA00022679"/>
    </source>
</evidence>
<keyword evidence="4" id="KW-0443">Lipid metabolism</keyword>
<evidence type="ECO:0000313" key="6">
    <source>
        <dbReference type="Ensembl" id="ENSGWIP00000042465.1"/>
    </source>
</evidence>
<dbReference type="GO" id="GO:0016410">
    <property type="term" value="F:N-acyltransferase activity"/>
    <property type="evidence" value="ECO:0007669"/>
    <property type="project" value="TreeGrafter"/>
</dbReference>
<dbReference type="PANTHER" id="PTHR13943:SF37">
    <property type="entry name" value="PHOSPHOLIPASE A AND ACYLTRANSFERASE 1"/>
    <property type="match status" value="1"/>
</dbReference>
<keyword evidence="7" id="KW-1185">Reference proteome</keyword>
<evidence type="ECO:0000256" key="3">
    <source>
        <dbReference type="ARBA" id="ARBA00022801"/>
    </source>
</evidence>
<sequence>MIMYTAKFGDLIEFSYPIGYSHWALYDGDGYVVHFAVAVGRVIDRQTIRRVHIREVKVPQGVRMFINNYHHSYVASDPWYIRQRVNALLGRQFTYDLFNLNCEHFATYLRYGRAVCNQRMMQSTSDTIEAVNFGRTYGMRKKQSINSKS</sequence>
<evidence type="ECO:0000256" key="4">
    <source>
        <dbReference type="ARBA" id="ARBA00023098"/>
    </source>
</evidence>
<evidence type="ECO:0000259" key="5">
    <source>
        <dbReference type="PROSITE" id="PS51934"/>
    </source>
</evidence>
<keyword evidence="3" id="KW-0378">Hydrolase</keyword>
<evidence type="ECO:0000313" key="7">
    <source>
        <dbReference type="Proteomes" id="UP000694680"/>
    </source>
</evidence>
<dbReference type="PROSITE" id="PS51934">
    <property type="entry name" value="LRAT"/>
    <property type="match status" value="1"/>
</dbReference>
<dbReference type="Ensembl" id="ENSGWIT00000046080.1">
    <property type="protein sequence ID" value="ENSGWIP00000042465.1"/>
    <property type="gene ID" value="ENSGWIG00000021304.1"/>
</dbReference>
<dbReference type="GO" id="GO:0004623">
    <property type="term" value="F:phospholipase A2 activity"/>
    <property type="evidence" value="ECO:0007669"/>
    <property type="project" value="TreeGrafter"/>
</dbReference>
<dbReference type="AlphaFoldDB" id="A0A8C5H9Y6"/>
<comment type="similarity">
    <text evidence="1">Belongs to the H-rev107 family.</text>
</comment>
<keyword evidence="2" id="KW-0808">Transferase</keyword>
<dbReference type="Proteomes" id="UP000694680">
    <property type="component" value="Chromosome 7"/>
</dbReference>
<dbReference type="GO" id="GO:0008970">
    <property type="term" value="F:phospholipase A1 activity"/>
    <property type="evidence" value="ECO:0007669"/>
    <property type="project" value="TreeGrafter"/>
</dbReference>
<reference evidence="6" key="1">
    <citation type="submission" date="2020-06" db="EMBL/GenBank/DDBJ databases">
        <authorList>
            <consortium name="Wellcome Sanger Institute Data Sharing"/>
        </authorList>
    </citation>
    <scope>NUCLEOTIDE SEQUENCE [LARGE SCALE GENOMIC DNA]</scope>
</reference>
<dbReference type="PANTHER" id="PTHR13943">
    <property type="entry name" value="HRAS-LIKE SUPPRESSOR - RELATED"/>
    <property type="match status" value="1"/>
</dbReference>
<dbReference type="Pfam" id="PF04970">
    <property type="entry name" value="LRAT"/>
    <property type="match status" value="1"/>
</dbReference>